<evidence type="ECO:0000313" key="6">
    <source>
        <dbReference type="Proteomes" id="UP000220527"/>
    </source>
</evidence>
<evidence type="ECO:0000256" key="1">
    <source>
        <dbReference type="SAM" id="Coils"/>
    </source>
</evidence>
<dbReference type="EMBL" id="NQWI01000087">
    <property type="protein sequence ID" value="PDW02120.1"/>
    <property type="molecule type" value="Genomic_DNA"/>
</dbReference>
<feature type="transmembrane region" description="Helical" evidence="2">
    <location>
        <begin position="101"/>
        <end position="123"/>
    </location>
</feature>
<reference evidence="6" key="1">
    <citation type="submission" date="2017-08" db="EMBL/GenBank/DDBJ databases">
        <authorList>
            <person name="Grouzdev D.S."/>
            <person name="Gaisin V.A."/>
            <person name="Rysina M.S."/>
            <person name="Gorlenko V.M."/>
        </authorList>
    </citation>
    <scope>NUCLEOTIDE SEQUENCE [LARGE SCALE GENOMIC DNA]</scope>
    <source>
        <strain evidence="6">Kir15-3F</strain>
    </source>
</reference>
<keyword evidence="6" id="KW-1185">Reference proteome</keyword>
<feature type="transmembrane region" description="Helical" evidence="2">
    <location>
        <begin position="35"/>
        <end position="53"/>
    </location>
</feature>
<dbReference type="PANTHER" id="PTHR33745:SF1">
    <property type="entry name" value="RSBT ANTAGONIST PROTEIN RSBS"/>
    <property type="match status" value="1"/>
</dbReference>
<protein>
    <recommendedName>
        <fullName evidence="7">Histidine kinase</fullName>
    </recommendedName>
</protein>
<comment type="caution">
    <text evidence="5">The sequence shown here is derived from an EMBL/GenBank/DDBJ whole genome shotgun (WGS) entry which is preliminary data.</text>
</comment>
<evidence type="ECO:0000256" key="2">
    <source>
        <dbReference type="SAM" id="Phobius"/>
    </source>
</evidence>
<name>A0A2A6RGY4_9CHLR</name>
<dbReference type="SUPFAM" id="SSF52091">
    <property type="entry name" value="SpoIIaa-like"/>
    <property type="match status" value="1"/>
</dbReference>
<keyword evidence="2" id="KW-1133">Transmembrane helix</keyword>
<dbReference type="Gene3D" id="3.30.750.24">
    <property type="entry name" value="STAS domain"/>
    <property type="match status" value="1"/>
</dbReference>
<dbReference type="CDD" id="cd07041">
    <property type="entry name" value="STAS_RsbR_RsbS_like"/>
    <property type="match status" value="1"/>
</dbReference>
<feature type="transmembrane region" description="Helical" evidence="2">
    <location>
        <begin position="143"/>
        <end position="167"/>
    </location>
</feature>
<feature type="transmembrane region" description="Helical" evidence="2">
    <location>
        <begin position="179"/>
        <end position="198"/>
    </location>
</feature>
<dbReference type="Pfam" id="PF08448">
    <property type="entry name" value="PAS_4"/>
    <property type="match status" value="1"/>
</dbReference>
<feature type="transmembrane region" description="Helical" evidence="2">
    <location>
        <begin position="65"/>
        <end position="89"/>
    </location>
</feature>
<gene>
    <name evidence="5" type="ORF">CJ255_15670</name>
</gene>
<dbReference type="Proteomes" id="UP000220527">
    <property type="component" value="Unassembled WGS sequence"/>
</dbReference>
<dbReference type="RefSeq" id="WP_097645039.1">
    <property type="nucleotide sequence ID" value="NZ_NQWI01000087.1"/>
</dbReference>
<organism evidence="5 6">
    <name type="scientific">Candidatus Viridilinea mediisalina</name>
    <dbReference type="NCBI Taxonomy" id="2024553"/>
    <lineage>
        <taxon>Bacteria</taxon>
        <taxon>Bacillati</taxon>
        <taxon>Chloroflexota</taxon>
        <taxon>Chloroflexia</taxon>
        <taxon>Chloroflexales</taxon>
        <taxon>Chloroflexineae</taxon>
        <taxon>Oscillochloridaceae</taxon>
        <taxon>Candidatus Viridilinea</taxon>
    </lineage>
</organism>
<dbReference type="PROSITE" id="PS50113">
    <property type="entry name" value="PAC"/>
    <property type="match status" value="1"/>
</dbReference>
<feature type="domain" description="PAC" evidence="3">
    <location>
        <begin position="281"/>
        <end position="340"/>
    </location>
</feature>
<feature type="transmembrane region" description="Helical" evidence="2">
    <location>
        <begin position="204"/>
        <end position="222"/>
    </location>
</feature>
<dbReference type="AlphaFoldDB" id="A0A2A6RGY4"/>
<feature type="coiled-coil region" evidence="1">
    <location>
        <begin position="335"/>
        <end position="365"/>
    </location>
</feature>
<dbReference type="Pfam" id="PF01740">
    <property type="entry name" value="STAS"/>
    <property type="match status" value="1"/>
</dbReference>
<evidence type="ECO:0000259" key="4">
    <source>
        <dbReference type="PROSITE" id="PS50801"/>
    </source>
</evidence>
<keyword evidence="1" id="KW-0175">Coiled coil</keyword>
<dbReference type="InterPro" id="IPR036513">
    <property type="entry name" value="STAS_dom_sf"/>
</dbReference>
<dbReference type="InterPro" id="IPR002645">
    <property type="entry name" value="STAS_dom"/>
</dbReference>
<dbReference type="Gene3D" id="3.30.450.20">
    <property type="entry name" value="PAS domain"/>
    <property type="match status" value="1"/>
</dbReference>
<evidence type="ECO:0008006" key="7">
    <source>
        <dbReference type="Google" id="ProtNLM"/>
    </source>
</evidence>
<dbReference type="PANTHER" id="PTHR33745">
    <property type="entry name" value="RSBT ANTAGONIST PROTEIN RSBS-RELATED"/>
    <property type="match status" value="1"/>
</dbReference>
<feature type="transmembrane region" description="Helical" evidence="2">
    <location>
        <begin position="6"/>
        <end position="28"/>
    </location>
</feature>
<dbReference type="SUPFAM" id="SSF55785">
    <property type="entry name" value="PYP-like sensor domain (PAS domain)"/>
    <property type="match status" value="1"/>
</dbReference>
<dbReference type="InterPro" id="IPR051932">
    <property type="entry name" value="Bact_StressResp_Reg"/>
</dbReference>
<keyword evidence="2" id="KW-0472">Membrane</keyword>
<dbReference type="OrthoDB" id="141666at2"/>
<dbReference type="InterPro" id="IPR000700">
    <property type="entry name" value="PAS-assoc_C"/>
</dbReference>
<evidence type="ECO:0000313" key="5">
    <source>
        <dbReference type="EMBL" id="PDW02120.1"/>
    </source>
</evidence>
<keyword evidence="2" id="KW-0812">Transmembrane</keyword>
<dbReference type="InterPro" id="IPR013656">
    <property type="entry name" value="PAS_4"/>
</dbReference>
<sequence>MVILATLFALGLVVMQIALAVFVALRAWDYRPARIFTYLTSLIVVIVGSTLVRDVAPTPDQAYPFLVVLIIGVSLYITLLMLLLAALFFPEWWEGRCPIRWISLPYIISTLIISTDLLLRLRLFVGDVYFNEIYQLEYMMPNALFMILLAFLGQLVGVGILIAAFVAPQHRELRGTIGLLLLALIFSISLGLTAGQFSGAVARVTTLLQSLPVLIVLAYLILGTRLFTPNRAAIDLALKATHEAVVVADRQGKITFSNPSAQALGFELEQNFIAALHADYHDALHQFVDGKGGELRIEHQARFYDLTLAPVYDERGAWRGSLLLARDMTERAQRRIELEEERTRLAQLVVELEASQRERANLNATIEALTLPLIPVLPGVLIMPLIGDFTAERMATFMRVLLEGIEQRHARIVLVDLTGLSLLDMGGAQGLLAAINAAKLLGASCVLVGIRPEVAEALVALGLPLEGIATAATLEQAVHFQVRGRA</sequence>
<dbReference type="InterPro" id="IPR035965">
    <property type="entry name" value="PAS-like_dom_sf"/>
</dbReference>
<proteinExistence type="predicted"/>
<evidence type="ECO:0000259" key="3">
    <source>
        <dbReference type="PROSITE" id="PS50113"/>
    </source>
</evidence>
<dbReference type="PROSITE" id="PS50801">
    <property type="entry name" value="STAS"/>
    <property type="match status" value="1"/>
</dbReference>
<accession>A0A2A6RGY4</accession>
<feature type="domain" description="STAS" evidence="4">
    <location>
        <begin position="370"/>
        <end position="481"/>
    </location>
</feature>